<dbReference type="InterPro" id="IPR029066">
    <property type="entry name" value="PLP-binding_barrel"/>
</dbReference>
<protein>
    <submittedName>
        <fullName evidence="2">Uncharacterized protein</fullName>
    </submittedName>
</protein>
<feature type="non-terminal residue" evidence="2">
    <location>
        <position position="139"/>
    </location>
</feature>
<name>A0A382YUM9_9ZZZZ</name>
<dbReference type="SUPFAM" id="SSF51419">
    <property type="entry name" value="PLP-binding barrel"/>
    <property type="match status" value="1"/>
</dbReference>
<dbReference type="PANTHER" id="PTHR10146">
    <property type="entry name" value="PROLINE SYNTHETASE CO-TRANSCRIBED BACTERIAL HOMOLOG PROTEIN"/>
    <property type="match status" value="1"/>
</dbReference>
<keyword evidence="1" id="KW-0663">Pyridoxal phosphate</keyword>
<gene>
    <name evidence="2" type="ORF">METZ01_LOCUS439788</name>
</gene>
<accession>A0A382YUM9</accession>
<feature type="non-terminal residue" evidence="2">
    <location>
        <position position="1"/>
    </location>
</feature>
<evidence type="ECO:0000256" key="1">
    <source>
        <dbReference type="ARBA" id="ARBA00022898"/>
    </source>
</evidence>
<dbReference type="PROSITE" id="PS01211">
    <property type="entry name" value="UPF0001"/>
    <property type="match status" value="1"/>
</dbReference>
<organism evidence="2">
    <name type="scientific">marine metagenome</name>
    <dbReference type="NCBI Taxonomy" id="408172"/>
    <lineage>
        <taxon>unclassified sequences</taxon>
        <taxon>metagenomes</taxon>
        <taxon>ecological metagenomes</taxon>
    </lineage>
</organism>
<dbReference type="AlphaFoldDB" id="A0A382YUM9"/>
<dbReference type="InterPro" id="IPR011078">
    <property type="entry name" value="PyrdxlP_homeostasis"/>
</dbReference>
<dbReference type="GO" id="GO:0030170">
    <property type="term" value="F:pyridoxal phosphate binding"/>
    <property type="evidence" value="ECO:0007669"/>
    <property type="project" value="InterPro"/>
</dbReference>
<evidence type="ECO:0000313" key="2">
    <source>
        <dbReference type="EMBL" id="SVD86934.1"/>
    </source>
</evidence>
<dbReference type="PANTHER" id="PTHR10146:SF14">
    <property type="entry name" value="PYRIDOXAL PHOSPHATE HOMEOSTASIS PROTEIN"/>
    <property type="match status" value="1"/>
</dbReference>
<reference evidence="2" key="1">
    <citation type="submission" date="2018-05" db="EMBL/GenBank/DDBJ databases">
        <authorList>
            <person name="Lanie J.A."/>
            <person name="Ng W.-L."/>
            <person name="Kazmierczak K.M."/>
            <person name="Andrzejewski T.M."/>
            <person name="Davidsen T.M."/>
            <person name="Wayne K.J."/>
            <person name="Tettelin H."/>
            <person name="Glass J.I."/>
            <person name="Rusch D."/>
            <person name="Podicherti R."/>
            <person name="Tsui H.-C.T."/>
            <person name="Winkler M.E."/>
        </authorList>
    </citation>
    <scope>NUCLEOTIDE SEQUENCE</scope>
</reference>
<dbReference type="NCBIfam" id="TIGR00044">
    <property type="entry name" value="YggS family pyridoxal phosphate-dependent enzyme"/>
    <property type="match status" value="1"/>
</dbReference>
<sequence length="139" mass="15076">VTLITKQLEALKIRIAAAATEAGRDPRYVQILAASKKQPPDAVREVAAAGIIGFGENYLQEALEKIPKCDEDLKWHFIGTIQSNKTRTIAAAFDWVQTVTSSRIAKRLSLQRPEGTPDLQVCIQVQLDSEGKHGGAPAG</sequence>
<dbReference type="Gene3D" id="3.20.20.10">
    <property type="entry name" value="Alanine racemase"/>
    <property type="match status" value="1"/>
</dbReference>
<dbReference type="EMBL" id="UINC01178655">
    <property type="protein sequence ID" value="SVD86934.1"/>
    <property type="molecule type" value="Genomic_DNA"/>
</dbReference>
<proteinExistence type="predicted"/>